<comment type="caution">
    <text evidence="1">The sequence shown here is derived from an EMBL/GenBank/DDBJ whole genome shotgun (WGS) entry which is preliminary data.</text>
</comment>
<dbReference type="AlphaFoldDB" id="A0A841KRQ1"/>
<protein>
    <submittedName>
        <fullName evidence="1">Uncharacterized protein</fullName>
    </submittedName>
</protein>
<dbReference type="EMBL" id="JACHEN010000011">
    <property type="protein sequence ID" value="MBB6216041.1"/>
    <property type="molecule type" value="Genomic_DNA"/>
</dbReference>
<proteinExistence type="predicted"/>
<sequence>MDKELLKIKEQLKNIDTQENDRIFLIAEDIFKKQIINVGTISYVELFQEAALDMGQYYHALQNGFPIDEKVETIYKKLMSYVGELPSILGNFQERITDIKEWRQEIIQHIRVLSAYYTESSYIYEIVSEKLGAKGLEEAGEKSVQLTTFYQDVAKYLAMDAQKVPHKMSYILSILPFRLTKQYFLGRVGEILERVKKDSPTNGWANILQRYRELFDGSNYWLYGKEFNKFHEKIEAFKTIDFRKSSIEDLSSVRREVELMLNNLSRLIQTFQSYVSIANRILVMHMMEFKDFERVLEGDVVIPDIYKRFTELKWLVEKEKNETTSKGLEELYEICRERGKELYQQANDLGELFNLCMDKLPDGLNHGMEEYITLSQKIVAVTNDYEHESYDDIFLTPVEVNTQDNSIQLFIRHLEESLLKMTTDLRRSKMRKLLSVLPIPFSSPEEFFDYMKSALEFNTTDAEKAWTVERIYKIMTMNGEETKNIE</sequence>
<evidence type="ECO:0000313" key="2">
    <source>
        <dbReference type="Proteomes" id="UP000579281"/>
    </source>
</evidence>
<name>A0A841KRQ1_9FIRM</name>
<keyword evidence="2" id="KW-1185">Reference proteome</keyword>
<dbReference type="Proteomes" id="UP000579281">
    <property type="component" value="Unassembled WGS sequence"/>
</dbReference>
<dbReference type="RefSeq" id="WP_184310579.1">
    <property type="nucleotide sequence ID" value="NZ_JACHEN010000011.1"/>
</dbReference>
<accession>A0A841KRQ1</accession>
<gene>
    <name evidence="1" type="ORF">HNQ80_002132</name>
</gene>
<organism evidence="1 2">
    <name type="scientific">Anaerosolibacter carboniphilus</name>
    <dbReference type="NCBI Taxonomy" id="1417629"/>
    <lineage>
        <taxon>Bacteria</taxon>
        <taxon>Bacillati</taxon>
        <taxon>Bacillota</taxon>
        <taxon>Clostridia</taxon>
        <taxon>Peptostreptococcales</taxon>
        <taxon>Thermotaleaceae</taxon>
        <taxon>Anaerosolibacter</taxon>
    </lineage>
</organism>
<evidence type="ECO:0000313" key="1">
    <source>
        <dbReference type="EMBL" id="MBB6216041.1"/>
    </source>
</evidence>
<reference evidence="1 2" key="1">
    <citation type="submission" date="2020-08" db="EMBL/GenBank/DDBJ databases">
        <title>Genomic Encyclopedia of Type Strains, Phase IV (KMG-IV): sequencing the most valuable type-strain genomes for metagenomic binning, comparative biology and taxonomic classification.</title>
        <authorList>
            <person name="Goeker M."/>
        </authorList>
    </citation>
    <scope>NUCLEOTIDE SEQUENCE [LARGE SCALE GENOMIC DNA]</scope>
    <source>
        <strain evidence="1 2">DSM 103526</strain>
    </source>
</reference>